<proteinExistence type="predicted"/>
<dbReference type="GO" id="GO:0016740">
    <property type="term" value="F:transferase activity"/>
    <property type="evidence" value="ECO:0007669"/>
    <property type="project" value="UniProtKB-KW"/>
</dbReference>
<evidence type="ECO:0000313" key="2">
    <source>
        <dbReference type="Proteomes" id="UP000422232"/>
    </source>
</evidence>
<dbReference type="Proteomes" id="UP000422232">
    <property type="component" value="Chromosome"/>
</dbReference>
<dbReference type="AlphaFoldDB" id="A0A9Q5VCE9"/>
<dbReference type="SUPFAM" id="SSF53756">
    <property type="entry name" value="UDP-Glycosyltransferase/glycogen phosphorylase"/>
    <property type="match status" value="1"/>
</dbReference>
<dbReference type="EMBL" id="CP038908">
    <property type="protein sequence ID" value="QGO04249.1"/>
    <property type="molecule type" value="Genomic_DNA"/>
</dbReference>
<evidence type="ECO:0000313" key="1">
    <source>
        <dbReference type="EMBL" id="QGO04249.1"/>
    </source>
</evidence>
<dbReference type="GeneID" id="66739307"/>
<keyword evidence="1" id="KW-0808">Transferase</keyword>
<sequence length="418" mass="47311">MKKILILSAAYPYPINNGKRVVLSGVIDLFNQKGFKVDYLYLGHHKPDNQGKIENFIFIEKPKSYQQIKNVLFQSFFMRKKSIQESVLYSNSIKKKIIDIMEKISPDIIFIDTLRLGQFLEDMNKTGKEFLYLDDLFSLRYARMLQAMDRHDLKINLLGNFSSMIPAFARKLLKVERLGKLILKFEKKTIEKREIQIVQSFSNSLLINQSESLALTAKSGAHVGSIKPLMNINVLTERNYSNSPEFIFLGDLTLPHNSFSILFFIEECISKLTEKLPGVKLRLIGKGASQELLEVVNTYPDNVSVEGYVDDLASLFSSACAMIVPLQFGSGVKLKTLEALAHGLPVVSTSYGVEGIAINEYAGCVVEEDIQGFVEAMKRLTCTSYNRQLSAQAISFYKDNYSQDVIFSEYSKIFNLGE</sequence>
<reference evidence="1 2" key="1">
    <citation type="submission" date="2019-04" db="EMBL/GenBank/DDBJ databases">
        <title>Complete genome sequencing of Piscirickettsia salmonis strain Psal-009.</title>
        <authorList>
            <person name="Schober I."/>
            <person name="Bunk B."/>
            <person name="Sproer C."/>
            <person name="Carril G.P."/>
            <person name="Riedel T."/>
            <person name="Flores-Herrera P.A."/>
            <person name="Nourdin-Galindo G."/>
            <person name="Marshall S.H."/>
            <person name="Overmann J."/>
        </authorList>
    </citation>
    <scope>NUCLEOTIDE SEQUENCE [LARGE SCALE GENOMIC DNA]</scope>
    <source>
        <strain evidence="1 2">Psal-009</strain>
    </source>
</reference>
<gene>
    <name evidence="1" type="ORF">Psal009_00107</name>
</gene>
<dbReference type="PANTHER" id="PTHR12526">
    <property type="entry name" value="GLYCOSYLTRANSFERASE"/>
    <property type="match status" value="1"/>
</dbReference>
<dbReference type="Pfam" id="PF13692">
    <property type="entry name" value="Glyco_trans_1_4"/>
    <property type="match status" value="1"/>
</dbReference>
<dbReference type="Gene3D" id="3.40.50.2000">
    <property type="entry name" value="Glycogen Phosphorylase B"/>
    <property type="match status" value="1"/>
</dbReference>
<organism evidence="1 2">
    <name type="scientific">Piscirickettsia salmonis</name>
    <dbReference type="NCBI Taxonomy" id="1238"/>
    <lineage>
        <taxon>Bacteria</taxon>
        <taxon>Pseudomonadati</taxon>
        <taxon>Pseudomonadota</taxon>
        <taxon>Gammaproteobacteria</taxon>
        <taxon>Thiotrichales</taxon>
        <taxon>Piscirickettsiaceae</taxon>
        <taxon>Piscirickettsia</taxon>
    </lineage>
</organism>
<accession>A0A9Q5VCE9</accession>
<dbReference type="PANTHER" id="PTHR12526:SF630">
    <property type="entry name" value="GLYCOSYLTRANSFERASE"/>
    <property type="match status" value="1"/>
</dbReference>
<keyword evidence="2" id="KW-1185">Reference proteome</keyword>
<protein>
    <submittedName>
        <fullName evidence="1">Sugar transferase, PEP-CTERM/EpsH1 system associated</fullName>
    </submittedName>
</protein>
<name>A0A9Q5VCE9_PISSA</name>
<dbReference type="RefSeq" id="WP_016209602.1">
    <property type="nucleotide sequence ID" value="NZ_CP012413.1"/>
</dbReference>